<evidence type="ECO:0000256" key="3">
    <source>
        <dbReference type="ARBA" id="ARBA00022833"/>
    </source>
</evidence>
<accession>A0AAV5W8H9</accession>
<keyword evidence="1 4" id="KW-0479">Metal-binding</keyword>
<dbReference type="Gene3D" id="4.10.1000.10">
    <property type="entry name" value="Zinc finger, CCCH-type"/>
    <property type="match status" value="1"/>
</dbReference>
<reference evidence="6" key="1">
    <citation type="submission" date="2023-10" db="EMBL/GenBank/DDBJ databases">
        <title>Genome assembly of Pristionchus species.</title>
        <authorList>
            <person name="Yoshida K."/>
            <person name="Sommer R.J."/>
        </authorList>
    </citation>
    <scope>NUCLEOTIDE SEQUENCE</scope>
    <source>
        <strain evidence="6">RS5133</strain>
    </source>
</reference>
<dbReference type="AlphaFoldDB" id="A0AAV5W8H9"/>
<proteinExistence type="predicted"/>
<gene>
    <name evidence="6" type="ORF">PFISCL1PPCAC_18408</name>
</gene>
<dbReference type="GO" id="GO:0008270">
    <property type="term" value="F:zinc ion binding"/>
    <property type="evidence" value="ECO:0007669"/>
    <property type="project" value="UniProtKB-KW"/>
</dbReference>
<dbReference type="Proteomes" id="UP001432322">
    <property type="component" value="Unassembled WGS sequence"/>
</dbReference>
<protein>
    <recommendedName>
        <fullName evidence="5">C3H1-type domain-containing protein</fullName>
    </recommendedName>
</protein>
<dbReference type="SUPFAM" id="SSF90229">
    <property type="entry name" value="CCCH zinc finger"/>
    <property type="match status" value="1"/>
</dbReference>
<comment type="caution">
    <text evidence="6">The sequence shown here is derived from an EMBL/GenBank/DDBJ whole genome shotgun (WGS) entry which is preliminary data.</text>
</comment>
<dbReference type="InterPro" id="IPR036855">
    <property type="entry name" value="Znf_CCCH_sf"/>
</dbReference>
<evidence type="ECO:0000313" key="6">
    <source>
        <dbReference type="EMBL" id="GMT27111.1"/>
    </source>
</evidence>
<feature type="non-terminal residue" evidence="6">
    <location>
        <position position="186"/>
    </location>
</feature>
<evidence type="ECO:0000256" key="2">
    <source>
        <dbReference type="ARBA" id="ARBA00022771"/>
    </source>
</evidence>
<sequence>MPSIYKTRKYTQWLEKRSCPMGASCKFAHGNEDLRLPERPFRTISNPKCKTKMCKAFEPGASGLYSYAERFEYIDPTVREHIEYNGRIASRARSRLHQIQGHARRGAFSGAVRPLLLASTRRTASCASMYSPTEACTIFDFYCFAAVYCSIIVDKQILSLKCHVSCCTLPHHKSIFDWITVTGGSE</sequence>
<evidence type="ECO:0000256" key="4">
    <source>
        <dbReference type="PROSITE-ProRule" id="PRU00723"/>
    </source>
</evidence>
<dbReference type="EMBL" id="BTSY01000005">
    <property type="protein sequence ID" value="GMT27111.1"/>
    <property type="molecule type" value="Genomic_DNA"/>
</dbReference>
<evidence type="ECO:0000256" key="1">
    <source>
        <dbReference type="ARBA" id="ARBA00022723"/>
    </source>
</evidence>
<name>A0AAV5W8H9_9BILA</name>
<keyword evidence="2 4" id="KW-0863">Zinc-finger</keyword>
<keyword evidence="3 4" id="KW-0862">Zinc</keyword>
<dbReference type="PROSITE" id="PS50103">
    <property type="entry name" value="ZF_C3H1"/>
    <property type="match status" value="1"/>
</dbReference>
<organism evidence="6 7">
    <name type="scientific">Pristionchus fissidentatus</name>
    <dbReference type="NCBI Taxonomy" id="1538716"/>
    <lineage>
        <taxon>Eukaryota</taxon>
        <taxon>Metazoa</taxon>
        <taxon>Ecdysozoa</taxon>
        <taxon>Nematoda</taxon>
        <taxon>Chromadorea</taxon>
        <taxon>Rhabditida</taxon>
        <taxon>Rhabditina</taxon>
        <taxon>Diplogasteromorpha</taxon>
        <taxon>Diplogasteroidea</taxon>
        <taxon>Neodiplogasteridae</taxon>
        <taxon>Pristionchus</taxon>
    </lineage>
</organism>
<dbReference type="InterPro" id="IPR000571">
    <property type="entry name" value="Znf_CCCH"/>
</dbReference>
<keyword evidence="7" id="KW-1185">Reference proteome</keyword>
<feature type="zinc finger region" description="C3H1-type" evidence="4">
    <location>
        <begin position="4"/>
        <end position="32"/>
    </location>
</feature>
<feature type="domain" description="C3H1-type" evidence="5">
    <location>
        <begin position="4"/>
        <end position="32"/>
    </location>
</feature>
<evidence type="ECO:0000259" key="5">
    <source>
        <dbReference type="PROSITE" id="PS50103"/>
    </source>
</evidence>
<evidence type="ECO:0000313" key="7">
    <source>
        <dbReference type="Proteomes" id="UP001432322"/>
    </source>
</evidence>